<comment type="caution">
    <text evidence="1">The sequence shown here is derived from an EMBL/GenBank/DDBJ whole genome shotgun (WGS) entry which is preliminary data.</text>
</comment>
<dbReference type="AlphaFoldDB" id="A0A3M5LQN9"/>
<evidence type="ECO:0000313" key="1">
    <source>
        <dbReference type="EMBL" id="RMT50357.1"/>
    </source>
</evidence>
<gene>
    <name evidence="1" type="ORF">ALP48_200097</name>
</gene>
<dbReference type="Proteomes" id="UP000268096">
    <property type="component" value="Unassembled WGS sequence"/>
</dbReference>
<organism evidence="1 2">
    <name type="scientific">Pseudomonas syringae pv. solidagae</name>
    <dbReference type="NCBI Taxonomy" id="264458"/>
    <lineage>
        <taxon>Bacteria</taxon>
        <taxon>Pseudomonadati</taxon>
        <taxon>Pseudomonadota</taxon>
        <taxon>Gammaproteobacteria</taxon>
        <taxon>Pseudomonadales</taxon>
        <taxon>Pseudomonadaceae</taxon>
        <taxon>Pseudomonas</taxon>
        <taxon>Pseudomonas syringae</taxon>
    </lineage>
</organism>
<name>A0A3M5LQN9_PSESX</name>
<protein>
    <submittedName>
        <fullName evidence="1">Uncharacterized protein</fullName>
    </submittedName>
</protein>
<evidence type="ECO:0000313" key="2">
    <source>
        <dbReference type="Proteomes" id="UP000268096"/>
    </source>
</evidence>
<dbReference type="EMBL" id="RBTH01000050">
    <property type="protein sequence ID" value="RMT50357.1"/>
    <property type="molecule type" value="Genomic_DNA"/>
</dbReference>
<proteinExistence type="predicted"/>
<accession>A0A3M5LQN9</accession>
<reference evidence="1 2" key="1">
    <citation type="submission" date="2018-08" db="EMBL/GenBank/DDBJ databases">
        <title>Recombination of ecologically and evolutionarily significant loci maintains genetic cohesion in the Pseudomonas syringae species complex.</title>
        <authorList>
            <person name="Dillon M."/>
            <person name="Thakur S."/>
            <person name="Almeida R.N.D."/>
            <person name="Weir B.S."/>
            <person name="Guttman D.S."/>
        </authorList>
    </citation>
    <scope>NUCLEOTIDE SEQUENCE [LARGE SCALE GENOMIC DNA]</scope>
    <source>
        <strain evidence="1 2">ICMP 16926</strain>
    </source>
</reference>
<sequence>MGRKLCSFRSQDFLGSYGISFTWFNEHGLVCMHTRPALLAVHGIKNYAASRGIIGEDKCIPK</sequence>